<accession>A0A8J3BS58</accession>
<proteinExistence type="predicted"/>
<sequence>MKYKIKYVLIIACLVLACSSKNDNCKKEIIVQYETTITNPSGTIYIPEVVQEVPCDYPEPDDASPISESGMLENFTYEVINFTFTPDTGHNTNRLQFEIKLNNLNDFKVYGTPMLTTVADGLQVKGSYSNNASSPCNSIDANSSCTLVFDHEDSLDLGIVNSIELINVEYFVGN</sequence>
<reference evidence="1" key="2">
    <citation type="submission" date="2020-09" db="EMBL/GenBank/DDBJ databases">
        <authorList>
            <person name="Sun Q."/>
            <person name="Ohkuma M."/>
        </authorList>
    </citation>
    <scope>NUCLEOTIDE SEQUENCE</scope>
    <source>
        <strain evidence="1">JCM 12862</strain>
    </source>
</reference>
<dbReference type="PROSITE" id="PS51257">
    <property type="entry name" value="PROKAR_LIPOPROTEIN"/>
    <property type="match status" value="1"/>
</dbReference>
<evidence type="ECO:0000313" key="1">
    <source>
        <dbReference type="EMBL" id="GGK29917.1"/>
    </source>
</evidence>
<reference evidence="1" key="1">
    <citation type="journal article" date="2014" name="Int. J. Syst. Evol. Microbiol.">
        <title>Complete genome sequence of Corynebacterium casei LMG S-19264T (=DSM 44701T), isolated from a smear-ripened cheese.</title>
        <authorList>
            <consortium name="US DOE Joint Genome Institute (JGI-PGF)"/>
            <person name="Walter F."/>
            <person name="Albersmeier A."/>
            <person name="Kalinowski J."/>
            <person name="Ruckert C."/>
        </authorList>
    </citation>
    <scope>NUCLEOTIDE SEQUENCE</scope>
    <source>
        <strain evidence="1">JCM 12862</strain>
    </source>
</reference>
<name>A0A8J3BS58_9FLAO</name>
<dbReference type="AlphaFoldDB" id="A0A8J3BS58"/>
<dbReference type="EMBL" id="BMNR01000005">
    <property type="protein sequence ID" value="GGK29917.1"/>
    <property type="molecule type" value="Genomic_DNA"/>
</dbReference>
<dbReference type="Proteomes" id="UP000612329">
    <property type="component" value="Unassembled WGS sequence"/>
</dbReference>
<gene>
    <name evidence="1" type="ORF">GCM10007962_25240</name>
</gene>
<dbReference type="RefSeq" id="WP_188653660.1">
    <property type="nucleotide sequence ID" value="NZ_BMNR01000005.1"/>
</dbReference>
<protein>
    <recommendedName>
        <fullName evidence="3">Lipoprotein</fullName>
    </recommendedName>
</protein>
<organism evidence="1 2">
    <name type="scientific">Yeosuana aromativorans</name>
    <dbReference type="NCBI Taxonomy" id="288019"/>
    <lineage>
        <taxon>Bacteria</taxon>
        <taxon>Pseudomonadati</taxon>
        <taxon>Bacteroidota</taxon>
        <taxon>Flavobacteriia</taxon>
        <taxon>Flavobacteriales</taxon>
        <taxon>Flavobacteriaceae</taxon>
        <taxon>Yeosuana</taxon>
    </lineage>
</organism>
<evidence type="ECO:0000313" key="2">
    <source>
        <dbReference type="Proteomes" id="UP000612329"/>
    </source>
</evidence>
<keyword evidence="2" id="KW-1185">Reference proteome</keyword>
<evidence type="ECO:0008006" key="3">
    <source>
        <dbReference type="Google" id="ProtNLM"/>
    </source>
</evidence>
<comment type="caution">
    <text evidence="1">The sequence shown here is derived from an EMBL/GenBank/DDBJ whole genome shotgun (WGS) entry which is preliminary data.</text>
</comment>